<evidence type="ECO:0008006" key="2">
    <source>
        <dbReference type="Google" id="ProtNLM"/>
    </source>
</evidence>
<accession>A0A6S6S4G2</accession>
<protein>
    <recommendedName>
        <fullName evidence="2">LPS export ABC transporter periplasmic protein LptC</fullName>
    </recommendedName>
</protein>
<organism evidence="1">
    <name type="scientific">uncultured Sulfurovum sp</name>
    <dbReference type="NCBI Taxonomy" id="269237"/>
    <lineage>
        <taxon>Bacteria</taxon>
        <taxon>Pseudomonadati</taxon>
        <taxon>Campylobacterota</taxon>
        <taxon>Epsilonproteobacteria</taxon>
        <taxon>Campylobacterales</taxon>
        <taxon>Sulfurovaceae</taxon>
        <taxon>Sulfurovum</taxon>
        <taxon>environmental samples</taxon>
    </lineage>
</organism>
<name>A0A6S6S4G2_9BACT</name>
<dbReference type="EMBL" id="CACVAX010000011">
    <property type="protein sequence ID" value="CAA6804530.1"/>
    <property type="molecule type" value="Genomic_DNA"/>
</dbReference>
<dbReference type="InterPro" id="IPR010664">
    <property type="entry name" value="LipoPS_assembly_LptC-rel"/>
</dbReference>
<dbReference type="AlphaFoldDB" id="A0A6S6S4G2"/>
<dbReference type="Pfam" id="PF06835">
    <property type="entry name" value="LptC"/>
    <property type="match status" value="1"/>
</dbReference>
<sequence length="177" mass="20295">MGIRIEYLLILVVGLLIFSILNINPTSLAAKSAKGNKEVEFQNIALYDIKQDEPAQIMFASDMVKYENHLDMNNIDLKDENGYQILSKRAIYNDNYIYMDTGVKVFNNDGLKFSTRSLNYNIETKDIKTVQPFMLEFNSSIIQGENLLLNLEDKKLSADNIEAKIVFVSKKEKLIQE</sequence>
<gene>
    <name evidence="1" type="ORF">HELGO_WM11202</name>
</gene>
<reference evidence="1" key="1">
    <citation type="submission" date="2020-01" db="EMBL/GenBank/DDBJ databases">
        <authorList>
            <person name="Meier V. D."/>
            <person name="Meier V D."/>
        </authorList>
    </citation>
    <scope>NUCLEOTIDE SEQUENCE</scope>
    <source>
        <strain evidence="1">HLG_WM_MAG_04</strain>
    </source>
</reference>
<dbReference type="Gene3D" id="2.60.450.10">
    <property type="entry name" value="Lipopolysaccharide (LPS) transport protein A like domain"/>
    <property type="match status" value="1"/>
</dbReference>
<proteinExistence type="predicted"/>
<evidence type="ECO:0000313" key="1">
    <source>
        <dbReference type="EMBL" id="CAA6804530.1"/>
    </source>
</evidence>